<sequence>MPQFQGAWPALLTPFTARDEVNIPVLRAVIDYLLGKGIGGFYVCGSTGEGVYMSVAERQRVAETVVEQVNGRVPVIVHVGALALPDAVALASHAQAIGADAVASIIPPFYNDVASIVDYFAALSAAAPDLPLLSYIFGGPTDAVALMRQLMAIPTVAGSKYTGPNMHEFRQIVELGAEYRGDHPWTVFSGMDEECLFASMFGASGNIGSTLNYIPGVYREIHACREQGDLARATELQLQANQVTRVLFSFGFMGALKAVMAILGFDCGQPRLPNRPFPAERRAALHAQLEAVGFAALAAM</sequence>
<name>A0A540VK96_9CHLR</name>
<keyword evidence="2" id="KW-0963">Cytoplasm</keyword>
<feature type="binding site" evidence="7">
    <location>
        <position position="47"/>
    </location>
    <ligand>
        <name>pyruvate</name>
        <dbReference type="ChEBI" id="CHEBI:15361"/>
    </ligand>
</feature>
<evidence type="ECO:0000313" key="9">
    <source>
        <dbReference type="Proteomes" id="UP000317371"/>
    </source>
</evidence>
<evidence type="ECO:0000256" key="3">
    <source>
        <dbReference type="ARBA" id="ARBA00023239"/>
    </source>
</evidence>
<dbReference type="InterPro" id="IPR013785">
    <property type="entry name" value="Aldolase_TIM"/>
</dbReference>
<dbReference type="AlphaFoldDB" id="A0A540VK96"/>
<evidence type="ECO:0000256" key="6">
    <source>
        <dbReference type="PIRSR" id="PIRSR001365-1"/>
    </source>
</evidence>
<evidence type="ECO:0000313" key="8">
    <source>
        <dbReference type="EMBL" id="TQE97136.1"/>
    </source>
</evidence>
<feature type="active site" description="Proton donor/acceptor" evidence="6">
    <location>
        <position position="135"/>
    </location>
</feature>
<evidence type="ECO:0000256" key="4">
    <source>
        <dbReference type="ARBA" id="ARBA00023277"/>
    </source>
</evidence>
<dbReference type="Proteomes" id="UP000317371">
    <property type="component" value="Unassembled WGS sequence"/>
</dbReference>
<dbReference type="EMBL" id="VIGC01000004">
    <property type="protein sequence ID" value="TQE97136.1"/>
    <property type="molecule type" value="Genomic_DNA"/>
</dbReference>
<dbReference type="RefSeq" id="WP_141608732.1">
    <property type="nucleotide sequence ID" value="NZ_VIGC02000004.1"/>
</dbReference>
<dbReference type="InterPro" id="IPR002220">
    <property type="entry name" value="DapA-like"/>
</dbReference>
<comment type="caution">
    <text evidence="8">The sequence shown here is derived from an EMBL/GenBank/DDBJ whole genome shotgun (WGS) entry which is preliminary data.</text>
</comment>
<dbReference type="PRINTS" id="PR00146">
    <property type="entry name" value="DHPICSNTHASE"/>
</dbReference>
<evidence type="ECO:0000256" key="7">
    <source>
        <dbReference type="PIRSR" id="PIRSR001365-2"/>
    </source>
</evidence>
<organism evidence="8 9">
    <name type="scientific">Litorilinea aerophila</name>
    <dbReference type="NCBI Taxonomy" id="1204385"/>
    <lineage>
        <taxon>Bacteria</taxon>
        <taxon>Bacillati</taxon>
        <taxon>Chloroflexota</taxon>
        <taxon>Caldilineae</taxon>
        <taxon>Caldilineales</taxon>
        <taxon>Caldilineaceae</taxon>
        <taxon>Litorilinea</taxon>
    </lineage>
</organism>
<dbReference type="SMART" id="SM01130">
    <property type="entry name" value="DHDPS"/>
    <property type="match status" value="1"/>
</dbReference>
<evidence type="ECO:0008006" key="10">
    <source>
        <dbReference type="Google" id="ProtNLM"/>
    </source>
</evidence>
<dbReference type="InParanoid" id="A0A540VK96"/>
<dbReference type="GO" id="GO:0005737">
    <property type="term" value="C:cytoplasm"/>
    <property type="evidence" value="ECO:0007669"/>
    <property type="project" value="UniProtKB-SubCell"/>
</dbReference>
<dbReference type="OrthoDB" id="9782828at2"/>
<dbReference type="Gene3D" id="3.20.20.70">
    <property type="entry name" value="Aldolase class I"/>
    <property type="match status" value="1"/>
</dbReference>
<comment type="similarity">
    <text evidence="5">Belongs to the DapA family.</text>
</comment>
<dbReference type="PIRSF" id="PIRSF001365">
    <property type="entry name" value="DHDPS"/>
    <property type="match status" value="1"/>
</dbReference>
<dbReference type="PANTHER" id="PTHR12128">
    <property type="entry name" value="DIHYDRODIPICOLINATE SYNTHASE"/>
    <property type="match status" value="1"/>
</dbReference>
<reference evidence="8 9" key="1">
    <citation type="submission" date="2019-06" db="EMBL/GenBank/DDBJ databases">
        <title>Genome sequence of Litorilinea aerophila BAA-2444.</title>
        <authorList>
            <person name="Maclea K.S."/>
            <person name="Maurais E.G."/>
            <person name="Iannazzi L.C."/>
        </authorList>
    </citation>
    <scope>NUCLEOTIDE SEQUENCE [LARGE SCALE GENOMIC DNA]</scope>
    <source>
        <strain evidence="8 9">ATCC BAA-2444</strain>
    </source>
</reference>
<comment type="subcellular location">
    <subcellularLocation>
        <location evidence="1">Cytoplasm</location>
    </subcellularLocation>
</comment>
<keyword evidence="4" id="KW-0119">Carbohydrate metabolism</keyword>
<keyword evidence="9" id="KW-1185">Reference proteome</keyword>
<proteinExistence type="inferred from homology"/>
<protein>
    <recommendedName>
        <fullName evidence="10">N-acetylneuraminate lyase</fullName>
    </recommendedName>
</protein>
<evidence type="ECO:0000256" key="1">
    <source>
        <dbReference type="ARBA" id="ARBA00004496"/>
    </source>
</evidence>
<feature type="binding site" evidence="7">
    <location>
        <position position="207"/>
    </location>
    <ligand>
        <name>pyruvate</name>
        <dbReference type="ChEBI" id="CHEBI:15361"/>
    </ligand>
</feature>
<evidence type="ECO:0000256" key="2">
    <source>
        <dbReference type="ARBA" id="ARBA00022490"/>
    </source>
</evidence>
<dbReference type="SUPFAM" id="SSF51569">
    <property type="entry name" value="Aldolase"/>
    <property type="match status" value="1"/>
</dbReference>
<accession>A0A540VK96</accession>
<feature type="active site" description="Schiff-base intermediate with substrate" evidence="6">
    <location>
        <position position="160"/>
    </location>
</feature>
<keyword evidence="3 5" id="KW-0456">Lyase</keyword>
<dbReference type="PANTHER" id="PTHR12128:SF21">
    <property type="entry name" value="N-ACETYLNEURAMINATE LYASE"/>
    <property type="match status" value="1"/>
</dbReference>
<dbReference type="GO" id="GO:0016829">
    <property type="term" value="F:lyase activity"/>
    <property type="evidence" value="ECO:0007669"/>
    <property type="project" value="UniProtKB-KW"/>
</dbReference>
<gene>
    <name evidence="8" type="ORF">FKZ61_03680</name>
</gene>
<evidence type="ECO:0000256" key="5">
    <source>
        <dbReference type="PIRNR" id="PIRNR001365"/>
    </source>
</evidence>
<dbReference type="Pfam" id="PF00701">
    <property type="entry name" value="DHDPS"/>
    <property type="match status" value="1"/>
</dbReference>